<dbReference type="EMBL" id="CP001737">
    <property type="protein sequence ID" value="ACV78477.1"/>
    <property type="molecule type" value="Genomic_DNA"/>
</dbReference>
<evidence type="ECO:0000313" key="4">
    <source>
        <dbReference type="Proteomes" id="UP000002218"/>
    </source>
</evidence>
<protein>
    <recommendedName>
        <fullName evidence="2">Pyridoxamine 5'-phosphate oxidase N-terminal domain-containing protein</fullName>
    </recommendedName>
</protein>
<reference evidence="3 4" key="2">
    <citation type="journal article" date="2010" name="Stand. Genomic Sci.">
        <title>Complete genome sequence of Nakamurella multipartita type strain (Y-104).</title>
        <authorList>
            <person name="Tice H."/>
            <person name="Mayilraj S."/>
            <person name="Sims D."/>
            <person name="Lapidus A."/>
            <person name="Nolan M."/>
            <person name="Lucas S."/>
            <person name="Glavina Del Rio T."/>
            <person name="Copeland A."/>
            <person name="Cheng J.F."/>
            <person name="Meincke L."/>
            <person name="Bruce D."/>
            <person name="Goodwin L."/>
            <person name="Pitluck S."/>
            <person name="Ivanova N."/>
            <person name="Mavromatis K."/>
            <person name="Ovchinnikova G."/>
            <person name="Pati A."/>
            <person name="Chen A."/>
            <person name="Palaniappan K."/>
            <person name="Land M."/>
            <person name="Hauser L."/>
            <person name="Chang Y.J."/>
            <person name="Jeffries C.D."/>
            <person name="Detter J.C."/>
            <person name="Brettin T."/>
            <person name="Rohde M."/>
            <person name="Goker M."/>
            <person name="Bristow J."/>
            <person name="Eisen J.A."/>
            <person name="Markowitz V."/>
            <person name="Hugenholtz P."/>
            <person name="Kyrpides N.C."/>
            <person name="Klenk H.P."/>
            <person name="Chen F."/>
        </authorList>
    </citation>
    <scope>NUCLEOTIDE SEQUENCE [LARGE SCALE GENOMIC DNA]</scope>
    <source>
        <strain evidence="4">ATCC 700099 / DSM 44233 / CIP 104796 / JCM 9543 / NBRC 105858 / Y-104</strain>
    </source>
</reference>
<gene>
    <name evidence="3" type="ordered locus">Namu_2099</name>
</gene>
<dbReference type="InterPro" id="IPR052019">
    <property type="entry name" value="F420H2_bilvrd_red/Heme_oxyg"/>
</dbReference>
<proteinExistence type="predicted"/>
<dbReference type="InterPro" id="IPR011576">
    <property type="entry name" value="Pyridox_Oxase_N"/>
</dbReference>
<dbReference type="GO" id="GO:0005829">
    <property type="term" value="C:cytosol"/>
    <property type="evidence" value="ECO:0007669"/>
    <property type="project" value="TreeGrafter"/>
</dbReference>
<dbReference type="Pfam" id="PF01243">
    <property type="entry name" value="PNPOx_N"/>
    <property type="match status" value="1"/>
</dbReference>
<dbReference type="NCBIfam" id="TIGR03666">
    <property type="entry name" value="Rv2061_F420"/>
    <property type="match status" value="1"/>
</dbReference>
<dbReference type="KEGG" id="nml:Namu_2099"/>
<dbReference type="PANTHER" id="PTHR35176">
    <property type="entry name" value="HEME OXYGENASE HI_0854-RELATED"/>
    <property type="match status" value="1"/>
</dbReference>
<feature type="domain" description="Pyridoxamine 5'-phosphate oxidase N-terminal" evidence="2">
    <location>
        <begin position="10"/>
        <end position="93"/>
    </location>
</feature>
<dbReference type="InterPro" id="IPR012349">
    <property type="entry name" value="Split_barrel_FMN-bd"/>
</dbReference>
<organism evidence="3 4">
    <name type="scientific">Nakamurella multipartita (strain ATCC 700099 / DSM 44233 / CIP 104796 / JCM 9543 / NBRC 105858 / Y-104)</name>
    <name type="common">Microsphaera multipartita</name>
    <dbReference type="NCBI Taxonomy" id="479431"/>
    <lineage>
        <taxon>Bacteria</taxon>
        <taxon>Bacillati</taxon>
        <taxon>Actinomycetota</taxon>
        <taxon>Actinomycetes</taxon>
        <taxon>Nakamurellales</taxon>
        <taxon>Nakamurellaceae</taxon>
        <taxon>Nakamurella</taxon>
    </lineage>
</organism>
<name>C8XIA8_NAKMY</name>
<dbReference type="GO" id="GO:0016627">
    <property type="term" value="F:oxidoreductase activity, acting on the CH-CH group of donors"/>
    <property type="evidence" value="ECO:0007669"/>
    <property type="project" value="TreeGrafter"/>
</dbReference>
<dbReference type="eggNOG" id="COG3467">
    <property type="taxonomic scope" value="Bacteria"/>
</dbReference>
<dbReference type="PANTHER" id="PTHR35176:SF11">
    <property type="entry name" value="PYRIDOXAMINE 5'-PHOSPHATE OXIDASE FAMILY PROTEIN"/>
    <property type="match status" value="1"/>
</dbReference>
<accession>C8XIA8</accession>
<reference evidence="4" key="1">
    <citation type="submission" date="2009-09" db="EMBL/GenBank/DDBJ databases">
        <title>The complete genome of Nakamurella multipartita DSM 44233.</title>
        <authorList>
            <consortium name="US DOE Joint Genome Institute (JGI-PGF)"/>
            <person name="Lucas S."/>
            <person name="Copeland A."/>
            <person name="Lapidus A."/>
            <person name="Glavina del Rio T."/>
            <person name="Dalin E."/>
            <person name="Tice H."/>
            <person name="Bruce D."/>
            <person name="Goodwin L."/>
            <person name="Pitluck S."/>
            <person name="Kyrpides N."/>
            <person name="Mavromatis K."/>
            <person name="Ivanova N."/>
            <person name="Ovchinnikova G."/>
            <person name="Sims D."/>
            <person name="Meincke L."/>
            <person name="Brettin T."/>
            <person name="Detter J.C."/>
            <person name="Han C."/>
            <person name="Larimer F."/>
            <person name="Land M."/>
            <person name="Hauser L."/>
            <person name="Markowitz V."/>
            <person name="Cheng J.-F."/>
            <person name="Hugenholtz P."/>
            <person name="Woyke T."/>
            <person name="Wu D."/>
            <person name="Klenk H.-P."/>
            <person name="Eisen J.A."/>
        </authorList>
    </citation>
    <scope>NUCLEOTIDE SEQUENCE [LARGE SCALE GENOMIC DNA]</scope>
    <source>
        <strain evidence="4">ATCC 700099 / DSM 44233 / CIP 104796 / JCM 9543 / NBRC 105858 / Y-104</strain>
    </source>
</reference>
<dbReference type="InterPro" id="IPR019965">
    <property type="entry name" value="PPOX_F420-dep_Rv2061_put"/>
</dbReference>
<evidence type="ECO:0000259" key="2">
    <source>
        <dbReference type="Pfam" id="PF01243"/>
    </source>
</evidence>
<dbReference type="Gene3D" id="2.30.110.10">
    <property type="entry name" value="Electron Transport, Fmn-binding Protein, Chain A"/>
    <property type="match status" value="1"/>
</dbReference>
<keyword evidence="4" id="KW-1185">Reference proteome</keyword>
<dbReference type="Proteomes" id="UP000002218">
    <property type="component" value="Chromosome"/>
</dbReference>
<sequence>MTDHAPGPAELLGRASYMLLTTFRRDGTPVPTPVWVMPADTAWPGTAGDQLWVWTNPSAGKVKRLRRDGRCEVAPCTMRGEPLGRSVPAVGRVLPESSVPRVLAALTRKYRLSGLLATLGPRLGLSPVGVLGIRLAPAAAPE</sequence>
<dbReference type="GO" id="GO:0070967">
    <property type="term" value="F:coenzyme F420 binding"/>
    <property type="evidence" value="ECO:0007669"/>
    <property type="project" value="TreeGrafter"/>
</dbReference>
<evidence type="ECO:0000313" key="3">
    <source>
        <dbReference type="EMBL" id="ACV78477.1"/>
    </source>
</evidence>
<dbReference type="HOGENOM" id="CLU_139738_0_0_11"/>
<dbReference type="InParanoid" id="C8XIA8"/>
<dbReference type="SUPFAM" id="SSF50475">
    <property type="entry name" value="FMN-binding split barrel"/>
    <property type="match status" value="1"/>
</dbReference>
<dbReference type="AlphaFoldDB" id="C8XIA8"/>
<dbReference type="STRING" id="479431.Namu_2099"/>
<evidence type="ECO:0000256" key="1">
    <source>
        <dbReference type="ARBA" id="ARBA00023002"/>
    </source>
</evidence>
<keyword evidence="1" id="KW-0560">Oxidoreductase</keyword>
<dbReference type="RefSeq" id="WP_015747369.1">
    <property type="nucleotide sequence ID" value="NC_013235.1"/>
</dbReference>